<proteinExistence type="predicted"/>
<dbReference type="GO" id="GO:0045893">
    <property type="term" value="P:positive regulation of DNA-templated transcription"/>
    <property type="evidence" value="ECO:0007669"/>
    <property type="project" value="TreeGrafter"/>
</dbReference>
<dbReference type="AlphaFoldDB" id="A0A4W4HAB1"/>
<evidence type="ECO:0000256" key="2">
    <source>
        <dbReference type="ARBA" id="ARBA00022771"/>
    </source>
</evidence>
<dbReference type="KEGG" id="eee:113579746"/>
<feature type="domain" description="RING-type" evidence="6">
    <location>
        <begin position="440"/>
        <end position="481"/>
    </location>
</feature>
<dbReference type="OMA" id="ERRWLNG"/>
<protein>
    <recommendedName>
        <fullName evidence="6">RING-type domain-containing protein</fullName>
    </recommendedName>
</protein>
<dbReference type="RefSeq" id="XP_026869692.2">
    <property type="nucleotide sequence ID" value="XM_027013891.2"/>
</dbReference>
<dbReference type="STRING" id="8005.ENSEEEP00000045686"/>
<dbReference type="SUPFAM" id="SSF57850">
    <property type="entry name" value="RING/U-box"/>
    <property type="match status" value="1"/>
</dbReference>
<keyword evidence="1" id="KW-0479">Metal-binding</keyword>
<reference evidence="8" key="2">
    <citation type="journal article" date="2017" name="Sci. Adv.">
        <title>A tail of two voltages: Proteomic comparison of the three electric organs of the electric eel.</title>
        <authorList>
            <person name="Traeger L.L."/>
            <person name="Sabat G."/>
            <person name="Barrett-Wilt G.A."/>
            <person name="Wells G.B."/>
            <person name="Sussman M.R."/>
        </authorList>
    </citation>
    <scope>NUCLEOTIDE SEQUENCE [LARGE SCALE GENOMIC DNA]</scope>
</reference>
<reference evidence="7" key="3">
    <citation type="submission" date="2020-05" db="EMBL/GenBank/DDBJ databases">
        <title>Electrophorus electricus (electric eel) genome, fEleEle1, primary haplotype.</title>
        <authorList>
            <person name="Myers G."/>
            <person name="Meyer A."/>
            <person name="Fedrigo O."/>
            <person name="Formenti G."/>
            <person name="Rhie A."/>
            <person name="Tracey A."/>
            <person name="Sims Y."/>
            <person name="Jarvis E.D."/>
        </authorList>
    </citation>
    <scope>NUCLEOTIDE SEQUENCE [LARGE SCALE GENOMIC DNA]</scope>
</reference>
<organism evidence="7 8">
    <name type="scientific">Electrophorus electricus</name>
    <name type="common">Electric eel</name>
    <name type="synonym">Gymnotus electricus</name>
    <dbReference type="NCBI Taxonomy" id="8005"/>
    <lineage>
        <taxon>Eukaryota</taxon>
        <taxon>Metazoa</taxon>
        <taxon>Chordata</taxon>
        <taxon>Craniata</taxon>
        <taxon>Vertebrata</taxon>
        <taxon>Euteleostomi</taxon>
        <taxon>Actinopterygii</taxon>
        <taxon>Neopterygii</taxon>
        <taxon>Teleostei</taxon>
        <taxon>Ostariophysi</taxon>
        <taxon>Gymnotiformes</taxon>
        <taxon>Gymnotoidei</taxon>
        <taxon>Gymnotidae</taxon>
        <taxon>Electrophorus</taxon>
    </lineage>
</organism>
<dbReference type="Gene3D" id="3.30.40.10">
    <property type="entry name" value="Zinc/RING finger domain, C3HC4 (zinc finger)"/>
    <property type="match status" value="1"/>
</dbReference>
<dbReference type="CDD" id="cd16472">
    <property type="entry name" value="RING-H2_RNF38-like"/>
    <property type="match status" value="1"/>
</dbReference>
<dbReference type="InterPro" id="IPR013083">
    <property type="entry name" value="Znf_RING/FYVE/PHD"/>
</dbReference>
<dbReference type="FunFam" id="3.30.40.10:FF:000922">
    <property type="entry name" value="RING finger protein 38"/>
    <property type="match status" value="1"/>
</dbReference>
<dbReference type="Pfam" id="PF13639">
    <property type="entry name" value="zf-RING_2"/>
    <property type="match status" value="1"/>
</dbReference>
<accession>A0A4W4HAB1</accession>
<dbReference type="Ensembl" id="ENSEEET00000046193.2">
    <property type="protein sequence ID" value="ENSEEEP00000045686.2"/>
    <property type="gene ID" value="ENSEEEG00000021545.2"/>
</dbReference>
<feature type="region of interest" description="Disordered" evidence="5">
    <location>
        <begin position="147"/>
        <end position="171"/>
    </location>
</feature>
<evidence type="ECO:0000313" key="8">
    <source>
        <dbReference type="Proteomes" id="UP000314983"/>
    </source>
</evidence>
<evidence type="ECO:0000259" key="6">
    <source>
        <dbReference type="PROSITE" id="PS50089"/>
    </source>
</evidence>
<feature type="region of interest" description="Disordered" evidence="5">
    <location>
        <begin position="1"/>
        <end position="98"/>
    </location>
</feature>
<sequence length="488" mass="54423">MDSTLEDSRPSSGPFRSLDEQETEESLNNACLLNDSDLPFDDGGASHDVSSMLVPETPSPFAFRRKRSSQKADDHKVSTHCGPDSKRSEPGVKIPGYLHTTPVSQRTVKRRRLQDACRETPQHMNRAAERVGFVPASSLLPSDLTWLESPRPPPSTSTSCSEPSTSARAPRHTALVATAARNGLSEMSPRGCASLQKALGIRSKEQKSKRTSTRTCARSSGCASAAHLLGAEEERCLQDAETERRNISVNPPACQIQEEIIIVEDEDDAVVVEAMVRSIQMDEDEAFARRLQEQFDREEQLQQEQRLAVTASNRQSQNHPFDSYVGLGWISPWTSMVNSASFSHRATEFAELQQAIFQGQSSRRMRLPQAGRPRGTRHRHTPHLPLELFDDSQGNNYEALLAFEENQGAVVAKNTLSKGEIERLPTKAYDPANNAGKTDCQICFCSYKEREKLRILPCLHDYHVKCIDRWLKENATCPICRSDVSECT</sequence>
<dbReference type="PANTHER" id="PTHR45931:SF15">
    <property type="entry name" value="SI:CH211-59O9.10"/>
    <property type="match status" value="1"/>
</dbReference>
<evidence type="ECO:0000256" key="5">
    <source>
        <dbReference type="SAM" id="MobiDB-lite"/>
    </source>
</evidence>
<dbReference type="PROSITE" id="PS50089">
    <property type="entry name" value="ZF_RING_2"/>
    <property type="match status" value="1"/>
</dbReference>
<dbReference type="GO" id="GO:0005634">
    <property type="term" value="C:nucleus"/>
    <property type="evidence" value="ECO:0007669"/>
    <property type="project" value="TreeGrafter"/>
</dbReference>
<gene>
    <name evidence="7" type="primary">si:ch211-59o9.10</name>
</gene>
<dbReference type="InterPro" id="IPR011016">
    <property type="entry name" value="Znf_RING-CH"/>
</dbReference>
<reference evidence="7" key="4">
    <citation type="submission" date="2025-08" db="UniProtKB">
        <authorList>
            <consortium name="Ensembl"/>
        </authorList>
    </citation>
    <scope>IDENTIFICATION</scope>
</reference>
<dbReference type="GeneID" id="113579746"/>
<dbReference type="GO" id="GO:0006511">
    <property type="term" value="P:ubiquitin-dependent protein catabolic process"/>
    <property type="evidence" value="ECO:0007669"/>
    <property type="project" value="TreeGrafter"/>
</dbReference>
<dbReference type="GO" id="GO:0061630">
    <property type="term" value="F:ubiquitin protein ligase activity"/>
    <property type="evidence" value="ECO:0007669"/>
    <property type="project" value="TreeGrafter"/>
</dbReference>
<dbReference type="Proteomes" id="UP000314983">
    <property type="component" value="Chromosome 12"/>
</dbReference>
<dbReference type="InterPro" id="IPR051834">
    <property type="entry name" value="RING_finger_E3_ligase"/>
</dbReference>
<dbReference type="SMART" id="SM00744">
    <property type="entry name" value="RINGv"/>
    <property type="match status" value="1"/>
</dbReference>
<dbReference type="InterPro" id="IPR001841">
    <property type="entry name" value="Znf_RING"/>
</dbReference>
<reference evidence="7" key="5">
    <citation type="submission" date="2025-09" db="UniProtKB">
        <authorList>
            <consortium name="Ensembl"/>
        </authorList>
    </citation>
    <scope>IDENTIFICATION</scope>
</reference>
<evidence type="ECO:0000256" key="3">
    <source>
        <dbReference type="ARBA" id="ARBA00022833"/>
    </source>
</evidence>
<evidence type="ECO:0000313" key="7">
    <source>
        <dbReference type="Ensembl" id="ENSEEEP00000045686.2"/>
    </source>
</evidence>
<dbReference type="GO" id="GO:0016567">
    <property type="term" value="P:protein ubiquitination"/>
    <property type="evidence" value="ECO:0007669"/>
    <property type="project" value="TreeGrafter"/>
</dbReference>
<evidence type="ECO:0000256" key="1">
    <source>
        <dbReference type="ARBA" id="ARBA00022723"/>
    </source>
</evidence>
<feature type="region of interest" description="Disordered" evidence="5">
    <location>
        <begin position="363"/>
        <end position="382"/>
    </location>
</feature>
<keyword evidence="8" id="KW-1185">Reference proteome</keyword>
<feature type="compositionally biased region" description="Basic and acidic residues" evidence="5">
    <location>
        <begin position="70"/>
        <end position="90"/>
    </location>
</feature>
<reference evidence="8" key="1">
    <citation type="journal article" date="2014" name="Science">
        <title>Nonhuman genetics. Genomic basis for the convergent evolution of electric organs.</title>
        <authorList>
            <person name="Gallant J.R."/>
            <person name="Traeger L.L."/>
            <person name="Volkening J.D."/>
            <person name="Moffett H."/>
            <person name="Chen P.H."/>
            <person name="Novina C.D."/>
            <person name="Phillips G.N.Jr."/>
            <person name="Anand R."/>
            <person name="Wells G.B."/>
            <person name="Pinch M."/>
            <person name="Guth R."/>
            <person name="Unguez G.A."/>
            <person name="Albert J.S."/>
            <person name="Zakon H.H."/>
            <person name="Samanta M.P."/>
            <person name="Sussman M.R."/>
        </authorList>
    </citation>
    <scope>NUCLEOTIDE SEQUENCE [LARGE SCALE GENOMIC DNA]</scope>
</reference>
<dbReference type="GeneTree" id="ENSGT00940000158553"/>
<feature type="compositionally biased region" description="Low complexity" evidence="5">
    <location>
        <begin position="156"/>
        <end position="166"/>
    </location>
</feature>
<dbReference type="SMART" id="SM00184">
    <property type="entry name" value="RING"/>
    <property type="match status" value="1"/>
</dbReference>
<dbReference type="PANTHER" id="PTHR45931">
    <property type="entry name" value="SI:CH211-59O9.10"/>
    <property type="match status" value="1"/>
</dbReference>
<dbReference type="GO" id="GO:0008270">
    <property type="term" value="F:zinc ion binding"/>
    <property type="evidence" value="ECO:0007669"/>
    <property type="project" value="UniProtKB-KW"/>
</dbReference>
<keyword evidence="3" id="KW-0862">Zinc</keyword>
<evidence type="ECO:0000256" key="4">
    <source>
        <dbReference type="PROSITE-ProRule" id="PRU00175"/>
    </source>
</evidence>
<keyword evidence="2 4" id="KW-0863">Zinc-finger</keyword>
<name>A0A4W4HAB1_ELEEL</name>